<comment type="caution">
    <text evidence="1">The sequence shown here is derived from an EMBL/GenBank/DDBJ whole genome shotgun (WGS) entry which is preliminary data.</text>
</comment>
<dbReference type="Proteomes" id="UP000233551">
    <property type="component" value="Unassembled WGS sequence"/>
</dbReference>
<evidence type="ECO:0000313" key="1">
    <source>
        <dbReference type="EMBL" id="PKI71496.1"/>
    </source>
</evidence>
<accession>A0A2I0KUI5</accession>
<sequence length="111" mass="12027">MPPNSPSACNPSAEWDLASIHRYTPNTAYVEGNLDWACETDLDITQELDRPNSYSGNQPIPLQIVGLIGPDPGSLSSRCLNSLIGYSKYTASRSGIVAQCKPIGIHLLIRL</sequence>
<dbReference type="AlphaFoldDB" id="A0A2I0KUI5"/>
<gene>
    <name evidence="1" type="ORF">CRG98_008110</name>
</gene>
<name>A0A2I0KUI5_PUNGR</name>
<evidence type="ECO:0000313" key="2">
    <source>
        <dbReference type="Proteomes" id="UP000233551"/>
    </source>
</evidence>
<reference evidence="1 2" key="1">
    <citation type="submission" date="2017-11" db="EMBL/GenBank/DDBJ databases">
        <title>De-novo sequencing of pomegranate (Punica granatum L.) genome.</title>
        <authorList>
            <person name="Akparov Z."/>
            <person name="Amiraslanov A."/>
            <person name="Hajiyeva S."/>
            <person name="Abbasov M."/>
            <person name="Kaur K."/>
            <person name="Hamwieh A."/>
            <person name="Solovyev V."/>
            <person name="Salamov A."/>
            <person name="Braich B."/>
            <person name="Kosarev P."/>
            <person name="Mahmoud A."/>
            <person name="Hajiyev E."/>
            <person name="Babayeva S."/>
            <person name="Izzatullayeva V."/>
            <person name="Mammadov A."/>
            <person name="Mammadov A."/>
            <person name="Sharifova S."/>
            <person name="Ojaghi J."/>
            <person name="Eynullazada K."/>
            <person name="Bayramov B."/>
            <person name="Abdulazimova A."/>
            <person name="Shahmuradov I."/>
        </authorList>
    </citation>
    <scope>NUCLEOTIDE SEQUENCE [LARGE SCALE GENOMIC DNA]</scope>
    <source>
        <strain evidence="2">cv. AG2017</strain>
        <tissue evidence="1">Leaf</tissue>
    </source>
</reference>
<keyword evidence="2" id="KW-1185">Reference proteome</keyword>
<dbReference type="EMBL" id="PGOL01000367">
    <property type="protein sequence ID" value="PKI71496.1"/>
    <property type="molecule type" value="Genomic_DNA"/>
</dbReference>
<protein>
    <submittedName>
        <fullName evidence="1">Uncharacterized protein</fullName>
    </submittedName>
</protein>
<proteinExistence type="predicted"/>
<organism evidence="1 2">
    <name type="scientific">Punica granatum</name>
    <name type="common">Pomegranate</name>
    <dbReference type="NCBI Taxonomy" id="22663"/>
    <lineage>
        <taxon>Eukaryota</taxon>
        <taxon>Viridiplantae</taxon>
        <taxon>Streptophyta</taxon>
        <taxon>Embryophyta</taxon>
        <taxon>Tracheophyta</taxon>
        <taxon>Spermatophyta</taxon>
        <taxon>Magnoliopsida</taxon>
        <taxon>eudicotyledons</taxon>
        <taxon>Gunneridae</taxon>
        <taxon>Pentapetalae</taxon>
        <taxon>rosids</taxon>
        <taxon>malvids</taxon>
        <taxon>Myrtales</taxon>
        <taxon>Lythraceae</taxon>
        <taxon>Punica</taxon>
    </lineage>
</organism>